<evidence type="ECO:0000256" key="3">
    <source>
        <dbReference type="PIRSR" id="PIRSR000137-1"/>
    </source>
</evidence>
<comment type="similarity">
    <text evidence="1">Belongs to the GMC oxidoreductase family.</text>
</comment>
<dbReference type="InterPro" id="IPR007867">
    <property type="entry name" value="GMC_OxRtase_C"/>
</dbReference>
<feature type="active site" description="Proton donor" evidence="3">
    <location>
        <position position="586"/>
    </location>
</feature>
<evidence type="ECO:0000313" key="7">
    <source>
        <dbReference type="Proteomes" id="UP000054481"/>
    </source>
</evidence>
<dbReference type="Gene3D" id="3.50.50.60">
    <property type="entry name" value="FAD/NAD(P)-binding domain"/>
    <property type="match status" value="1"/>
</dbReference>
<dbReference type="InterPro" id="IPR036188">
    <property type="entry name" value="FAD/NAD-bd_sf"/>
</dbReference>
<keyword evidence="2" id="KW-0325">Glycoprotein</keyword>
<feature type="domain" description="Glucose-methanol-choline oxidoreductase N-terminal" evidence="5">
    <location>
        <begin position="349"/>
        <end position="363"/>
    </location>
</feature>
<dbReference type="EMBL" id="KQ030511">
    <property type="protein sequence ID" value="KJZ76449.1"/>
    <property type="molecule type" value="Genomic_DNA"/>
</dbReference>
<evidence type="ECO:0000256" key="1">
    <source>
        <dbReference type="ARBA" id="ARBA00010790"/>
    </source>
</evidence>
<dbReference type="PIRSF" id="PIRSF000137">
    <property type="entry name" value="Alcohol_oxidase"/>
    <property type="match status" value="1"/>
</dbReference>
<feature type="signal peptide" evidence="4">
    <location>
        <begin position="1"/>
        <end position="18"/>
    </location>
</feature>
<reference evidence="6 7" key="1">
    <citation type="journal article" date="2014" name="Genome Biol. Evol.">
        <title>Comparative genomics and transcriptomics analyses reveal divergent lifestyle features of nematode endoparasitic fungus Hirsutella minnesotensis.</title>
        <authorList>
            <person name="Lai Y."/>
            <person name="Liu K."/>
            <person name="Zhang X."/>
            <person name="Zhang X."/>
            <person name="Li K."/>
            <person name="Wang N."/>
            <person name="Shu C."/>
            <person name="Wu Y."/>
            <person name="Wang C."/>
            <person name="Bushley K.E."/>
            <person name="Xiang M."/>
            <person name="Liu X."/>
        </authorList>
    </citation>
    <scope>NUCLEOTIDE SEQUENCE [LARGE SCALE GENOMIC DNA]</scope>
    <source>
        <strain evidence="6 7">3608</strain>
    </source>
</reference>
<dbReference type="SUPFAM" id="SSF54373">
    <property type="entry name" value="FAD-linked reductases, C-terminal domain"/>
    <property type="match status" value="1"/>
</dbReference>
<keyword evidence="7" id="KW-1185">Reference proteome</keyword>
<dbReference type="Pfam" id="PF05199">
    <property type="entry name" value="GMC_oxred_C"/>
    <property type="match status" value="1"/>
</dbReference>
<organism evidence="6 7">
    <name type="scientific">Hirsutella minnesotensis 3608</name>
    <dbReference type="NCBI Taxonomy" id="1043627"/>
    <lineage>
        <taxon>Eukaryota</taxon>
        <taxon>Fungi</taxon>
        <taxon>Dikarya</taxon>
        <taxon>Ascomycota</taxon>
        <taxon>Pezizomycotina</taxon>
        <taxon>Sordariomycetes</taxon>
        <taxon>Hypocreomycetidae</taxon>
        <taxon>Hypocreales</taxon>
        <taxon>Ophiocordycipitaceae</taxon>
        <taxon>Hirsutella</taxon>
    </lineage>
</organism>
<dbReference type="InterPro" id="IPR000172">
    <property type="entry name" value="GMC_OxRdtase_N"/>
</dbReference>
<dbReference type="PROSITE" id="PS00624">
    <property type="entry name" value="GMC_OXRED_2"/>
    <property type="match status" value="1"/>
</dbReference>
<feature type="active site" description="Proton acceptor" evidence="3">
    <location>
        <position position="630"/>
    </location>
</feature>
<dbReference type="Proteomes" id="UP000054481">
    <property type="component" value="Unassembled WGS sequence"/>
</dbReference>
<evidence type="ECO:0000313" key="6">
    <source>
        <dbReference type="EMBL" id="KJZ76449.1"/>
    </source>
</evidence>
<dbReference type="InterPro" id="IPR012132">
    <property type="entry name" value="GMC_OxRdtase"/>
</dbReference>
<accession>A0A0F8A647</accession>
<evidence type="ECO:0000256" key="2">
    <source>
        <dbReference type="ARBA" id="ARBA00023180"/>
    </source>
</evidence>
<dbReference type="GO" id="GO:0016614">
    <property type="term" value="F:oxidoreductase activity, acting on CH-OH group of donors"/>
    <property type="evidence" value="ECO:0007669"/>
    <property type="project" value="InterPro"/>
</dbReference>
<dbReference type="Gene3D" id="3.30.560.10">
    <property type="entry name" value="Glucose Oxidase, domain 3"/>
    <property type="match status" value="1"/>
</dbReference>
<dbReference type="GO" id="GO:0050660">
    <property type="term" value="F:flavin adenine dinucleotide binding"/>
    <property type="evidence" value="ECO:0007669"/>
    <property type="project" value="InterPro"/>
</dbReference>
<protein>
    <recommendedName>
        <fullName evidence="5">Glucose-methanol-choline oxidoreductase N-terminal domain-containing protein</fullName>
    </recommendedName>
</protein>
<dbReference type="SUPFAM" id="SSF51905">
    <property type="entry name" value="FAD/NAD(P)-binding domain"/>
    <property type="match status" value="1"/>
</dbReference>
<evidence type="ECO:0000256" key="4">
    <source>
        <dbReference type="SAM" id="SignalP"/>
    </source>
</evidence>
<gene>
    <name evidence="6" type="ORF">HIM_04178</name>
</gene>
<dbReference type="AlphaFoldDB" id="A0A0F8A647"/>
<dbReference type="PANTHER" id="PTHR11552:SF138">
    <property type="entry name" value="DEHYDROGENASE PKFF-RELATED"/>
    <property type="match status" value="1"/>
</dbReference>
<name>A0A0F8A647_9HYPO</name>
<feature type="chain" id="PRO_5002526508" description="Glucose-methanol-choline oxidoreductase N-terminal domain-containing protein" evidence="4">
    <location>
        <begin position="19"/>
        <end position="656"/>
    </location>
</feature>
<evidence type="ECO:0000259" key="5">
    <source>
        <dbReference type="PROSITE" id="PS00624"/>
    </source>
</evidence>
<dbReference type="PANTHER" id="PTHR11552">
    <property type="entry name" value="GLUCOSE-METHANOL-CHOLINE GMC OXIDOREDUCTASE"/>
    <property type="match status" value="1"/>
</dbReference>
<dbReference type="OrthoDB" id="269227at2759"/>
<sequence length="656" mass="72001">MRLYLPALAFSVFNLCWSSSILDFLPQPFASLASLASRFSSTNSNLASFFSQPEGKLDALQGLLRANQEFDYIVIGGGTAGNVIGTRLAEAGSRVAVVEAGSFYEISKPILSTTPAFDIIGVGWNIKDSIPTVDWQFQTEPQAGGDARRFHYARGKCLGGSSASHFMLYHRGNKGSYDIWADNVGDESYRLNNFQKFFKKSATFTPPNTNKRRANATATTVFDLDDFAPAGQGGPLQVGYPNYVSSFATWAEQGLKAAGLKRQDGYNKGNLLGYHYLQTTISPNAIRSSSADYIYFARKKRLSNLKVFLKTTALRILFNNDNKATGVLVNRLGQEFKLRATKEVIISAGAFQSPQLLMVSGIGPVDTLRRFNIPVRSALPGVGQNMWDHILFGISYRMKIDTISALLSNPIKILPTVAEYIFSQSGLLSSPNVELVGWEKLPRKYRTNLSQRSEQQLATFSPDWPEVELLSGAAFFGDLAWPLLQQPLDGKQYATLVGALVAPLSRGNVTIKSASTLDKPLINPNWLTAKADQEVAIALFRRLRDVWKTRALQSVVTGAEYYPGNEVNTDEDILNHLRKSIMTVYHAACTCKMGRQDDEMAVVDPQARVYGTKGLRVVDASSFAVLPPGHLQSTIYAFAEKIAEDILGGNGAMASE</sequence>
<dbReference type="Pfam" id="PF00732">
    <property type="entry name" value="GMC_oxred_N"/>
    <property type="match status" value="1"/>
</dbReference>
<proteinExistence type="inferred from homology"/>
<keyword evidence="4" id="KW-0732">Signal</keyword>
<dbReference type="GO" id="GO:0044550">
    <property type="term" value="P:secondary metabolite biosynthetic process"/>
    <property type="evidence" value="ECO:0007669"/>
    <property type="project" value="TreeGrafter"/>
</dbReference>